<keyword evidence="2" id="KW-0255">Endonuclease</keyword>
<evidence type="ECO:0000256" key="4">
    <source>
        <dbReference type="SAM" id="MobiDB-lite"/>
    </source>
</evidence>
<feature type="domain" description="TNase-like" evidence="6">
    <location>
        <begin position="75"/>
        <end position="207"/>
    </location>
</feature>
<dbReference type="SUPFAM" id="SSF50199">
    <property type="entry name" value="Staphylococcal nuclease"/>
    <property type="match status" value="1"/>
</dbReference>
<feature type="compositionally biased region" description="Basic and acidic residues" evidence="4">
    <location>
        <begin position="270"/>
        <end position="280"/>
    </location>
</feature>
<dbReference type="GO" id="GO:0004519">
    <property type="term" value="F:endonuclease activity"/>
    <property type="evidence" value="ECO:0007669"/>
    <property type="project" value="UniProtKB-KW"/>
</dbReference>
<evidence type="ECO:0000259" key="6">
    <source>
        <dbReference type="PROSITE" id="PS50830"/>
    </source>
</evidence>
<dbReference type="GO" id="GO:0016787">
    <property type="term" value="F:hydrolase activity"/>
    <property type="evidence" value="ECO:0007669"/>
    <property type="project" value="UniProtKB-KW"/>
</dbReference>
<evidence type="ECO:0000256" key="3">
    <source>
        <dbReference type="ARBA" id="ARBA00022801"/>
    </source>
</evidence>
<keyword evidence="1" id="KW-0540">Nuclease</keyword>
<organism evidence="7 8">
    <name type="scientific">Halobacillus trueperi</name>
    <dbReference type="NCBI Taxonomy" id="156205"/>
    <lineage>
        <taxon>Bacteria</taxon>
        <taxon>Bacillati</taxon>
        <taxon>Bacillota</taxon>
        <taxon>Bacilli</taxon>
        <taxon>Bacillales</taxon>
        <taxon>Bacillaceae</taxon>
        <taxon>Halobacillus</taxon>
    </lineage>
</organism>
<dbReference type="PANTHER" id="PTHR12302">
    <property type="entry name" value="EBNA2 BINDING PROTEIN P100"/>
    <property type="match status" value="1"/>
</dbReference>
<dbReference type="InterPro" id="IPR002071">
    <property type="entry name" value="Thermonucl_AS"/>
</dbReference>
<feature type="compositionally biased region" description="Basic and acidic residues" evidence="4">
    <location>
        <begin position="66"/>
        <end position="75"/>
    </location>
</feature>
<comment type="caution">
    <text evidence="7">The sequence shown here is derived from an EMBL/GenBank/DDBJ whole genome shotgun (WGS) entry which is preliminary data.</text>
</comment>
<dbReference type="Proteomes" id="UP000257032">
    <property type="component" value="Unassembled WGS sequence"/>
</dbReference>
<feature type="chain" id="PRO_5017824933" evidence="5">
    <location>
        <begin position="29"/>
        <end position="287"/>
    </location>
</feature>
<dbReference type="InterPro" id="IPR035437">
    <property type="entry name" value="SNase_OB-fold_sf"/>
</dbReference>
<keyword evidence="5" id="KW-0732">Signal</keyword>
<feature type="compositionally biased region" description="Basic and acidic residues" evidence="4">
    <location>
        <begin position="216"/>
        <end position="228"/>
    </location>
</feature>
<dbReference type="SMART" id="SM00318">
    <property type="entry name" value="SNc"/>
    <property type="match status" value="1"/>
</dbReference>
<dbReference type="PROSITE" id="PS50830">
    <property type="entry name" value="TNASE_3"/>
    <property type="match status" value="1"/>
</dbReference>
<feature type="compositionally biased region" description="Acidic residues" evidence="4">
    <location>
        <begin position="32"/>
        <end position="65"/>
    </location>
</feature>
<feature type="region of interest" description="Disordered" evidence="4">
    <location>
        <begin position="29"/>
        <end position="83"/>
    </location>
</feature>
<evidence type="ECO:0000313" key="7">
    <source>
        <dbReference type="EMBL" id="RDY71068.1"/>
    </source>
</evidence>
<dbReference type="Pfam" id="PF00565">
    <property type="entry name" value="SNase"/>
    <property type="match status" value="1"/>
</dbReference>
<dbReference type="PROSITE" id="PS01123">
    <property type="entry name" value="TNASE_1"/>
    <property type="match status" value="1"/>
</dbReference>
<dbReference type="InterPro" id="IPR016071">
    <property type="entry name" value="Staphylococal_nuclease_OB-fold"/>
</dbReference>
<feature type="region of interest" description="Disordered" evidence="4">
    <location>
        <begin position="216"/>
        <end position="287"/>
    </location>
</feature>
<keyword evidence="3" id="KW-0378">Hydrolase</keyword>
<protein>
    <submittedName>
        <fullName evidence="7">Nuclease</fullName>
    </submittedName>
</protein>
<evidence type="ECO:0000313" key="8">
    <source>
        <dbReference type="Proteomes" id="UP000257032"/>
    </source>
</evidence>
<dbReference type="GO" id="GO:0003676">
    <property type="term" value="F:nucleic acid binding"/>
    <property type="evidence" value="ECO:0007669"/>
    <property type="project" value="InterPro"/>
</dbReference>
<accession>A0A3D8VQK7</accession>
<gene>
    <name evidence="7" type="ORF">DXT76_08825</name>
</gene>
<dbReference type="PANTHER" id="PTHR12302:SF3">
    <property type="entry name" value="SERINE_THREONINE-PROTEIN KINASE 31"/>
    <property type="match status" value="1"/>
</dbReference>
<dbReference type="EMBL" id="QTLC01000034">
    <property type="protein sequence ID" value="RDY71068.1"/>
    <property type="molecule type" value="Genomic_DNA"/>
</dbReference>
<name>A0A3D8VQK7_9BACI</name>
<dbReference type="Gene3D" id="2.40.50.90">
    <property type="match status" value="1"/>
</dbReference>
<proteinExistence type="predicted"/>
<feature type="signal peptide" evidence="5">
    <location>
        <begin position="1"/>
        <end position="28"/>
    </location>
</feature>
<reference evidence="7 8" key="1">
    <citation type="submission" date="2018-08" db="EMBL/GenBank/DDBJ databases">
        <title>Genome sequence of strict halophilic Halobacillus trueperi SS1 isolated from Lunsu, a salty water body of North West Himalayas.</title>
        <authorList>
            <person name="Gupta S."/>
            <person name="Sharma P."/>
            <person name="Dev K."/>
            <person name="Baumler D."/>
            <person name="Sourirajan A."/>
        </authorList>
    </citation>
    <scope>NUCLEOTIDE SEQUENCE [LARGE SCALE GENOMIC DNA]</scope>
    <source>
        <strain evidence="7 8">SS1</strain>
    </source>
</reference>
<evidence type="ECO:0000256" key="2">
    <source>
        <dbReference type="ARBA" id="ARBA00022759"/>
    </source>
</evidence>
<evidence type="ECO:0000256" key="1">
    <source>
        <dbReference type="ARBA" id="ARBA00022722"/>
    </source>
</evidence>
<dbReference type="CDD" id="cd00175">
    <property type="entry name" value="SNc"/>
    <property type="match status" value="1"/>
</dbReference>
<evidence type="ECO:0000256" key="5">
    <source>
        <dbReference type="SAM" id="SignalP"/>
    </source>
</evidence>
<dbReference type="AlphaFoldDB" id="A0A3D8VQK7"/>
<sequence length="287" mass="32064">MSMSSWIRPFRGLIVVLVLSISTLTACTETQPVEEEPESQTEQPQDSEENASVEKEDEAPSEEESKESVKEKQPGEVDATVTNVVDGDTIDIKINSREERVRLLLVDTPETVHPDKPVQPFGPEASDYAKEMLSGKEVRFEYDGPKRDHYDRLLGYVWVDGENFNLQLLEKGLARYAYEYDPPYVHAASMKNAETRAKQQEKGIWSIDGYVTDEGFREDESSSVEETKASSPYEGSLPYDPQGPDRDCGDFSSQEAAQAFYEAAGGPAQDPHRLDGHDQDGLVCESL</sequence>